<dbReference type="GO" id="GO:0043565">
    <property type="term" value="F:sequence-specific DNA binding"/>
    <property type="evidence" value="ECO:0007669"/>
    <property type="project" value="UniProtKB-ARBA"/>
</dbReference>
<organism evidence="1 2">
    <name type="scientific">Xenorhabdus bovienii str. oregonense</name>
    <dbReference type="NCBI Taxonomy" id="1398202"/>
    <lineage>
        <taxon>Bacteria</taxon>
        <taxon>Pseudomonadati</taxon>
        <taxon>Pseudomonadota</taxon>
        <taxon>Gammaproteobacteria</taxon>
        <taxon>Enterobacterales</taxon>
        <taxon>Morganellaceae</taxon>
        <taxon>Xenorhabdus</taxon>
    </lineage>
</organism>
<name>A0A077P1J8_XENBV</name>
<dbReference type="Proteomes" id="UP000028483">
    <property type="component" value="Unassembled WGS sequence"/>
</dbReference>
<dbReference type="SUPFAM" id="SSF47598">
    <property type="entry name" value="Ribbon-helix-helix"/>
    <property type="match status" value="1"/>
</dbReference>
<dbReference type="HOGENOM" id="CLU_3013265_0_0_6"/>
<sequence length="56" mass="6936">MENNKRIAPYPFRMKPEMRQWLEDKAEERRRSVQVQLEYIVDIVMEMERKGELQLP</sequence>
<proteinExistence type="predicted"/>
<dbReference type="Gene3D" id="1.10.1220.10">
    <property type="entry name" value="Met repressor-like"/>
    <property type="match status" value="1"/>
</dbReference>
<evidence type="ECO:0000313" key="2">
    <source>
        <dbReference type="Proteomes" id="UP000028483"/>
    </source>
</evidence>
<accession>A0A077P1J8</accession>
<dbReference type="EMBL" id="CBSX010000069">
    <property type="protein sequence ID" value="CDH04945.1"/>
    <property type="molecule type" value="Genomic_DNA"/>
</dbReference>
<gene>
    <name evidence="1" type="ORF">XBO1_1600008</name>
</gene>
<dbReference type="InterPro" id="IPR010985">
    <property type="entry name" value="Ribbon_hlx_hlx"/>
</dbReference>
<evidence type="ECO:0008006" key="3">
    <source>
        <dbReference type="Google" id="ProtNLM"/>
    </source>
</evidence>
<dbReference type="RefSeq" id="WP_155270977.1">
    <property type="nucleotide sequence ID" value="NZ_CAWLUU010000140.1"/>
</dbReference>
<evidence type="ECO:0000313" key="1">
    <source>
        <dbReference type="EMBL" id="CDH04945.1"/>
    </source>
</evidence>
<dbReference type="InterPro" id="IPR013321">
    <property type="entry name" value="Arc_rbn_hlx_hlx"/>
</dbReference>
<reference evidence="1" key="1">
    <citation type="submission" date="2013-07" db="EMBL/GenBank/DDBJ databases">
        <title>Sub-species coevolution in mutualistic symbiosis.</title>
        <authorList>
            <person name="Murfin K."/>
            <person name="Klassen J."/>
            <person name="Lee M."/>
            <person name="Forst S."/>
            <person name="Stock P."/>
            <person name="Goodrich-Blair H."/>
        </authorList>
    </citation>
    <scope>NUCLEOTIDE SEQUENCE [LARGE SCALE GENOMIC DNA]</scope>
    <source>
        <strain evidence="1">Oregonense</strain>
    </source>
</reference>
<dbReference type="GO" id="GO:0006355">
    <property type="term" value="P:regulation of DNA-templated transcription"/>
    <property type="evidence" value="ECO:0007669"/>
    <property type="project" value="InterPro"/>
</dbReference>
<dbReference type="AlphaFoldDB" id="A0A077P1J8"/>
<comment type="caution">
    <text evidence="1">The sequence shown here is derived from an EMBL/GenBank/DDBJ whole genome shotgun (WGS) entry which is preliminary data.</text>
</comment>
<protein>
    <recommendedName>
        <fullName evidence="3">Arc-like DNA binding domain-containing protein</fullName>
    </recommendedName>
</protein>